<keyword evidence="3" id="KW-0328">Glycosyltransferase</keyword>
<name>A0ABU3G814_9MICO</name>
<comment type="caution">
    <text evidence="3">The sequence shown here is derived from an EMBL/GenBank/DDBJ whole genome shotgun (WGS) entry which is preliminary data.</text>
</comment>
<evidence type="ECO:0000256" key="1">
    <source>
        <dbReference type="ARBA" id="ARBA00022679"/>
    </source>
</evidence>
<reference evidence="3 4" key="1">
    <citation type="submission" date="2023-08" db="EMBL/GenBank/DDBJ databases">
        <title>Microbacterium aquilitoris sp. nov. and Microbacterium gwkjibeachense sp. nov., isolated from beach.</title>
        <authorList>
            <person name="Lee S.D."/>
            <person name="Yang H."/>
            <person name="Kim I."/>
        </authorList>
    </citation>
    <scope>NUCLEOTIDE SEQUENCE [LARGE SCALE GENOMIC DNA]</scope>
    <source>
        <strain evidence="3 4">KSW4-11</strain>
    </source>
</reference>
<feature type="domain" description="Glycosyl transferase family 1" evidence="2">
    <location>
        <begin position="168"/>
        <end position="315"/>
    </location>
</feature>
<protein>
    <submittedName>
        <fullName evidence="3">Glycosyltransferase</fullName>
        <ecNumber evidence="3">2.4.-.-</ecNumber>
    </submittedName>
</protein>
<dbReference type="PANTHER" id="PTHR46401:SF2">
    <property type="entry name" value="GLYCOSYLTRANSFERASE WBBK-RELATED"/>
    <property type="match status" value="1"/>
</dbReference>
<dbReference type="Pfam" id="PF00534">
    <property type="entry name" value="Glycos_transf_1"/>
    <property type="match status" value="1"/>
</dbReference>
<dbReference type="InterPro" id="IPR001296">
    <property type="entry name" value="Glyco_trans_1"/>
</dbReference>
<dbReference type="EMBL" id="JAUZVV010000001">
    <property type="protein sequence ID" value="MDT3315955.1"/>
    <property type="molecule type" value="Genomic_DNA"/>
</dbReference>
<dbReference type="RefSeq" id="WP_311860626.1">
    <property type="nucleotide sequence ID" value="NZ_JAUZVV010000001.1"/>
</dbReference>
<proteinExistence type="predicted"/>
<keyword evidence="1 3" id="KW-0808">Transferase</keyword>
<evidence type="ECO:0000313" key="3">
    <source>
        <dbReference type="EMBL" id="MDT3315955.1"/>
    </source>
</evidence>
<keyword evidence="4" id="KW-1185">Reference proteome</keyword>
<evidence type="ECO:0000259" key="2">
    <source>
        <dbReference type="Pfam" id="PF00534"/>
    </source>
</evidence>
<accession>A0ABU3G814</accession>
<sequence length="350" mass="37954">MFDAFWWGRGPGANRTVQREFIRTWAEVFPGDELVLALRQDAEASEVPAGAEVVRTRLWPHALSNRWELPRLSRAARADVSVVHNYAPRSGRSVVFVHDAMFHDNPEWFSRRERLYFAPMLPWARRAAVVSTSTETEARRIARLAPRLAPVAVGLGVPTALTDAAPRRPRAVPEGAEFAVTVGRLNVRKNLAAVIDGARLAASVTPRTPLYIVGGSAHSGVSTELPEGLRTAVAEGRVVFLGSLDDDEVAWLYTHAALAISLSLDEGFGLPAVEAAWFGAPLLVSDIPVFRETVGTYARFVSPTATAGDVAAAIDGAWGGRADAAARDAVVARHTWRSAVERLRDAARSR</sequence>
<evidence type="ECO:0000313" key="4">
    <source>
        <dbReference type="Proteomes" id="UP001251849"/>
    </source>
</evidence>
<dbReference type="Proteomes" id="UP001251849">
    <property type="component" value="Unassembled WGS sequence"/>
</dbReference>
<organism evidence="3 4">
    <name type="scientific">Microbacterium gawkjiense</name>
    <dbReference type="NCBI Taxonomy" id="3067309"/>
    <lineage>
        <taxon>Bacteria</taxon>
        <taxon>Bacillati</taxon>
        <taxon>Actinomycetota</taxon>
        <taxon>Actinomycetes</taxon>
        <taxon>Micrococcales</taxon>
        <taxon>Microbacteriaceae</taxon>
        <taxon>Microbacterium</taxon>
    </lineage>
</organism>
<dbReference type="EC" id="2.4.-.-" evidence="3"/>
<dbReference type="PANTHER" id="PTHR46401">
    <property type="entry name" value="GLYCOSYLTRANSFERASE WBBK-RELATED"/>
    <property type="match status" value="1"/>
</dbReference>
<dbReference type="SUPFAM" id="SSF53756">
    <property type="entry name" value="UDP-Glycosyltransferase/glycogen phosphorylase"/>
    <property type="match status" value="1"/>
</dbReference>
<dbReference type="GO" id="GO:0016757">
    <property type="term" value="F:glycosyltransferase activity"/>
    <property type="evidence" value="ECO:0007669"/>
    <property type="project" value="UniProtKB-KW"/>
</dbReference>
<dbReference type="Gene3D" id="3.40.50.2000">
    <property type="entry name" value="Glycogen Phosphorylase B"/>
    <property type="match status" value="2"/>
</dbReference>
<gene>
    <name evidence="3" type="ORF">Q9S71_03885</name>
</gene>